<dbReference type="Proteomes" id="UP000065151">
    <property type="component" value="Chromosome"/>
</dbReference>
<name>A0A0U3PKC3_9MICC</name>
<evidence type="ECO:0000313" key="2">
    <source>
        <dbReference type="Proteomes" id="UP000065151"/>
    </source>
</evidence>
<organism evidence="1">
    <name type="scientific">Pseudarthrobacter sulfonivorans</name>
    <dbReference type="NCBI Taxonomy" id="121292"/>
    <lineage>
        <taxon>Bacteria</taxon>
        <taxon>Bacillati</taxon>
        <taxon>Actinomycetota</taxon>
        <taxon>Actinomycetes</taxon>
        <taxon>Micrococcales</taxon>
        <taxon>Micrococcaceae</taxon>
        <taxon>Pseudarthrobacter</taxon>
    </lineage>
</organism>
<proteinExistence type="predicted"/>
<gene>
    <name evidence="1" type="ORF">AU252_18245</name>
</gene>
<dbReference type="RefSeq" id="WP_058931933.1">
    <property type="nucleotide sequence ID" value="NZ_CP013747.1"/>
</dbReference>
<evidence type="ECO:0000313" key="1">
    <source>
        <dbReference type="EMBL" id="ALV42856.1"/>
    </source>
</evidence>
<dbReference type="EMBL" id="CP013747">
    <property type="protein sequence ID" value="ALV42856.1"/>
    <property type="molecule type" value="Genomic_DNA"/>
</dbReference>
<accession>A0A0U3PKC3</accession>
<sequence>MWVDDLGVCHTVALPDPTELMSDVFRQSLDQLMVRDQEDLDEVIEIEQMRFFEERAGLLLWDSEEAEFVRAAPPLALLSEPVGTVDDLRQLIRVIDDRWRLDALLALDDYFS</sequence>
<dbReference type="KEGG" id="psul:AU252_18245"/>
<reference evidence="1 2" key="1">
    <citation type="submission" date="2015-12" db="EMBL/GenBank/DDBJ databases">
        <authorList>
            <person name="Shamseldin A."/>
            <person name="Moawad H."/>
            <person name="Abd El-Rahim W.M."/>
            <person name="Sadowsky M.J."/>
        </authorList>
    </citation>
    <scope>NUCLEOTIDE SEQUENCE [LARGE SCALE GENOMIC DNA]</scope>
    <source>
        <strain evidence="1 2">Ar51</strain>
    </source>
</reference>
<dbReference type="AlphaFoldDB" id="A0A0U3PKC3"/>
<protein>
    <submittedName>
        <fullName evidence="1">Uncharacterized protein</fullName>
    </submittedName>
</protein>